<name>A0A9R0ES55_SPOFR</name>
<dbReference type="RefSeq" id="XP_035457396.1">
    <property type="nucleotide sequence ID" value="XM_035601503.2"/>
</dbReference>
<reference evidence="3" key="1">
    <citation type="submission" date="2025-08" db="UniProtKB">
        <authorList>
            <consortium name="RefSeq"/>
        </authorList>
    </citation>
    <scope>IDENTIFICATION</scope>
    <source>
        <tissue evidence="3">Whole larval tissue</tissue>
    </source>
</reference>
<sequence>MLKLLQFIVLLLYYARTVQAAQDYWLEKYHDAKNADEAPTRILQLMRSYYEENHARITALNPMRFMYEESPYYEQGYVISELLERYRKLVEMSQRVFTFNSDTFFDSIKRVEWAQRLYFEIYHLVRMMHEVPKKWRHHPEFSITEQIRPEGMDTASISGVPIKGEEKEGGPSAKEKAFLDGMKNTLDNMAKKREKNRKKKRKIYKQIREAFLANLTDKMDYSQIYKHMEKKYNTQWPIDYGWEIDYEW</sequence>
<feature type="chain" id="PRO_5040256562" evidence="1">
    <location>
        <begin position="21"/>
        <end position="248"/>
    </location>
</feature>
<dbReference type="Proteomes" id="UP000829999">
    <property type="component" value="Chromosome 19"/>
</dbReference>
<proteinExistence type="predicted"/>
<accession>A0A9R0ES55</accession>
<dbReference type="OrthoDB" id="7485832at2759"/>
<evidence type="ECO:0000313" key="2">
    <source>
        <dbReference type="Proteomes" id="UP000829999"/>
    </source>
</evidence>
<feature type="signal peptide" evidence="1">
    <location>
        <begin position="1"/>
        <end position="20"/>
    </location>
</feature>
<keyword evidence="2" id="KW-1185">Reference proteome</keyword>
<evidence type="ECO:0000313" key="3">
    <source>
        <dbReference type="RefSeq" id="XP_035457396.1"/>
    </source>
</evidence>
<protein>
    <submittedName>
        <fullName evidence="3">Uncharacterized protein LOC118281059</fullName>
    </submittedName>
</protein>
<keyword evidence="1" id="KW-0732">Signal</keyword>
<dbReference type="AlphaFoldDB" id="A0A9R0ES55"/>
<gene>
    <name evidence="3" type="primary">LOC118281059</name>
</gene>
<evidence type="ECO:0000256" key="1">
    <source>
        <dbReference type="SAM" id="SignalP"/>
    </source>
</evidence>
<dbReference type="GeneID" id="118281059"/>
<organism evidence="2 3">
    <name type="scientific">Spodoptera frugiperda</name>
    <name type="common">Fall armyworm</name>
    <dbReference type="NCBI Taxonomy" id="7108"/>
    <lineage>
        <taxon>Eukaryota</taxon>
        <taxon>Metazoa</taxon>
        <taxon>Ecdysozoa</taxon>
        <taxon>Arthropoda</taxon>
        <taxon>Hexapoda</taxon>
        <taxon>Insecta</taxon>
        <taxon>Pterygota</taxon>
        <taxon>Neoptera</taxon>
        <taxon>Endopterygota</taxon>
        <taxon>Lepidoptera</taxon>
        <taxon>Glossata</taxon>
        <taxon>Ditrysia</taxon>
        <taxon>Noctuoidea</taxon>
        <taxon>Noctuidae</taxon>
        <taxon>Amphipyrinae</taxon>
        <taxon>Spodoptera</taxon>
    </lineage>
</organism>